<evidence type="ECO:0000313" key="2">
    <source>
        <dbReference type="EMBL" id="GGB95375.1"/>
    </source>
</evidence>
<feature type="chain" id="PRO_5036696598" description="DUF4412 domain-containing protein" evidence="1">
    <location>
        <begin position="32"/>
        <end position="248"/>
    </location>
</feature>
<reference evidence="2" key="1">
    <citation type="journal article" date="2014" name="Int. J. Syst. Evol. Microbiol.">
        <title>Complete genome sequence of Corynebacterium casei LMG S-19264T (=DSM 44701T), isolated from a smear-ripened cheese.</title>
        <authorList>
            <consortium name="US DOE Joint Genome Institute (JGI-PGF)"/>
            <person name="Walter F."/>
            <person name="Albersmeier A."/>
            <person name="Kalinowski J."/>
            <person name="Ruckert C."/>
        </authorList>
    </citation>
    <scope>NUCLEOTIDE SEQUENCE</scope>
    <source>
        <strain evidence="2">CGMCC 1.15095</strain>
    </source>
</reference>
<proteinExistence type="predicted"/>
<keyword evidence="3" id="KW-1185">Reference proteome</keyword>
<evidence type="ECO:0008006" key="4">
    <source>
        <dbReference type="Google" id="ProtNLM"/>
    </source>
</evidence>
<dbReference type="Proteomes" id="UP000608154">
    <property type="component" value="Unassembled WGS sequence"/>
</dbReference>
<name>A0A916TR95_9SPHN</name>
<evidence type="ECO:0000313" key="3">
    <source>
        <dbReference type="Proteomes" id="UP000608154"/>
    </source>
</evidence>
<feature type="signal peptide" evidence="1">
    <location>
        <begin position="1"/>
        <end position="31"/>
    </location>
</feature>
<dbReference type="RefSeq" id="WP_188769562.1">
    <property type="nucleotide sequence ID" value="NZ_BMHK01000006.1"/>
</dbReference>
<keyword evidence="1" id="KW-0732">Signal</keyword>
<sequence length="248" mass="25491">MSSRKSHRFARAAFGGLATLALMALPASAMAGIVVASSGPSAKDYPPGKKLSDDARITLKASDSVTILDKRGTRVLRGAGTFTVGSPRGPSRVSTFAALTTQRSASRVRTGAVRAGGPEGKPLRPNLWYVDVTSPGPVCVIEPAEVRAWRPGVEGDATYSVKPAAGGPATTLTFESGSMVAPWHDGTPVTDGSSFTISQGSAAPAVTVSFALLPEQDYAPEDLAEVLLAKGCEGQVALLAQSLVLPES</sequence>
<dbReference type="EMBL" id="BMHK01000006">
    <property type="protein sequence ID" value="GGB95375.1"/>
    <property type="molecule type" value="Genomic_DNA"/>
</dbReference>
<reference evidence="2" key="2">
    <citation type="submission" date="2020-09" db="EMBL/GenBank/DDBJ databases">
        <authorList>
            <person name="Sun Q."/>
            <person name="Zhou Y."/>
        </authorList>
    </citation>
    <scope>NUCLEOTIDE SEQUENCE</scope>
    <source>
        <strain evidence="2">CGMCC 1.15095</strain>
    </source>
</reference>
<protein>
    <recommendedName>
        <fullName evidence="4">DUF4412 domain-containing protein</fullName>
    </recommendedName>
</protein>
<evidence type="ECO:0000256" key="1">
    <source>
        <dbReference type="SAM" id="SignalP"/>
    </source>
</evidence>
<organism evidence="2 3">
    <name type="scientific">Novosphingobium endophyticum</name>
    <dbReference type="NCBI Taxonomy" id="1955250"/>
    <lineage>
        <taxon>Bacteria</taxon>
        <taxon>Pseudomonadati</taxon>
        <taxon>Pseudomonadota</taxon>
        <taxon>Alphaproteobacteria</taxon>
        <taxon>Sphingomonadales</taxon>
        <taxon>Sphingomonadaceae</taxon>
        <taxon>Novosphingobium</taxon>
    </lineage>
</organism>
<comment type="caution">
    <text evidence="2">The sequence shown here is derived from an EMBL/GenBank/DDBJ whole genome shotgun (WGS) entry which is preliminary data.</text>
</comment>
<accession>A0A916TR95</accession>
<dbReference type="AlphaFoldDB" id="A0A916TR95"/>
<gene>
    <name evidence="2" type="ORF">GCM10011494_12320</name>
</gene>